<sequence>MSLETVIVASLKAIETSNLDLAQGRAPIELEVRHAFGSGSGANQASNAFSDSRTLAASGSENIDLAGALTTIFGVVLNFASVKAILIRARATNVNNVAVGPAASNGFLGPFADASDRVVIKPGGVFLVTAPAAGWPVTAGTGDLLTVTNLGAGSAVDYDIVIIG</sequence>
<dbReference type="EMBL" id="JACXWY010000009">
    <property type="protein sequence ID" value="MBD3847105.1"/>
    <property type="molecule type" value="Genomic_DNA"/>
</dbReference>
<organism evidence="1 2">
    <name type="scientific">Bosea spartocytisi</name>
    <dbReference type="NCBI Taxonomy" id="2773451"/>
    <lineage>
        <taxon>Bacteria</taxon>
        <taxon>Pseudomonadati</taxon>
        <taxon>Pseudomonadota</taxon>
        <taxon>Alphaproteobacteria</taxon>
        <taxon>Hyphomicrobiales</taxon>
        <taxon>Boseaceae</taxon>
        <taxon>Bosea</taxon>
    </lineage>
</organism>
<protein>
    <submittedName>
        <fullName evidence="1">Uncharacterized protein</fullName>
    </submittedName>
</protein>
<reference evidence="1" key="1">
    <citation type="submission" date="2020-09" db="EMBL/GenBank/DDBJ databases">
        <title>Bosea spartocytisi sp. nov. a root nodule endophyte of Spartocytisus supranubius in the high mountain ecosystem fo the Teide National Park (Canary Islands, Spain).</title>
        <authorList>
            <person name="Pulido-Suarez L."/>
            <person name="Peix A."/>
            <person name="Igual J.M."/>
            <person name="Socas-Perez N."/>
            <person name="Velazquez E."/>
            <person name="Flores-Felix J.D."/>
            <person name="Leon-Barrios M."/>
        </authorList>
    </citation>
    <scope>NUCLEOTIDE SEQUENCE</scope>
    <source>
        <strain evidence="1">SSUT16</strain>
    </source>
</reference>
<dbReference type="RefSeq" id="WP_191124687.1">
    <property type="nucleotide sequence ID" value="NZ_JACXWY010000009.1"/>
</dbReference>
<accession>A0A927HZ18</accession>
<name>A0A927HZ18_9HYPH</name>
<proteinExistence type="predicted"/>
<dbReference type="Proteomes" id="UP000619295">
    <property type="component" value="Unassembled WGS sequence"/>
</dbReference>
<evidence type="ECO:0000313" key="1">
    <source>
        <dbReference type="EMBL" id="MBD3847105.1"/>
    </source>
</evidence>
<evidence type="ECO:0000313" key="2">
    <source>
        <dbReference type="Proteomes" id="UP000619295"/>
    </source>
</evidence>
<gene>
    <name evidence="1" type="ORF">IED13_15455</name>
</gene>
<keyword evidence="2" id="KW-1185">Reference proteome</keyword>
<comment type="caution">
    <text evidence="1">The sequence shown here is derived from an EMBL/GenBank/DDBJ whole genome shotgun (WGS) entry which is preliminary data.</text>
</comment>
<dbReference type="AlphaFoldDB" id="A0A927HZ18"/>